<dbReference type="Proteomes" id="UP001346149">
    <property type="component" value="Unassembled WGS sequence"/>
</dbReference>
<dbReference type="GO" id="GO:0006154">
    <property type="term" value="P:adenosine catabolic process"/>
    <property type="evidence" value="ECO:0007669"/>
    <property type="project" value="TreeGrafter"/>
</dbReference>
<keyword evidence="3" id="KW-0479">Metal-binding</keyword>
<dbReference type="PANTHER" id="PTHR11409:SF42">
    <property type="entry name" value="ADENOSINE DEAMINASE-LIKE PROTEIN"/>
    <property type="match status" value="1"/>
</dbReference>
<proteinExistence type="inferred from homology"/>
<name>A0AAN7M3L9_TRANT</name>
<dbReference type="GO" id="GO:0046872">
    <property type="term" value="F:metal ion binding"/>
    <property type="evidence" value="ECO:0007669"/>
    <property type="project" value="UniProtKB-KW"/>
</dbReference>
<dbReference type="PANTHER" id="PTHR11409">
    <property type="entry name" value="ADENOSINE DEAMINASE"/>
    <property type="match status" value="1"/>
</dbReference>
<evidence type="ECO:0000256" key="3">
    <source>
        <dbReference type="ARBA" id="ARBA00022723"/>
    </source>
</evidence>
<evidence type="ECO:0000313" key="10">
    <source>
        <dbReference type="Proteomes" id="UP001346149"/>
    </source>
</evidence>
<evidence type="ECO:0000256" key="7">
    <source>
        <dbReference type="ARBA" id="ARBA00048787"/>
    </source>
</evidence>
<dbReference type="GO" id="GO:0009117">
    <property type="term" value="P:nucleotide metabolic process"/>
    <property type="evidence" value="ECO:0007669"/>
    <property type="project" value="UniProtKB-KW"/>
</dbReference>
<dbReference type="CDD" id="cd00443">
    <property type="entry name" value="ADA_AMPD"/>
    <property type="match status" value="1"/>
</dbReference>
<dbReference type="InterPro" id="IPR032466">
    <property type="entry name" value="Metal_Hydrolase"/>
</dbReference>
<dbReference type="InterPro" id="IPR006330">
    <property type="entry name" value="Ado/ade_deaminase"/>
</dbReference>
<dbReference type="Pfam" id="PF00962">
    <property type="entry name" value="A_deaminase"/>
    <property type="match status" value="1"/>
</dbReference>
<evidence type="ECO:0000256" key="2">
    <source>
        <dbReference type="ARBA" id="ARBA00006676"/>
    </source>
</evidence>
<accession>A0AAN7M3L9</accession>
<keyword evidence="6" id="KW-0546">Nucleotide metabolism</keyword>
<evidence type="ECO:0000259" key="8">
    <source>
        <dbReference type="Pfam" id="PF00962"/>
    </source>
</evidence>
<keyword evidence="10" id="KW-1185">Reference proteome</keyword>
<dbReference type="GO" id="GO:0046103">
    <property type="term" value="P:inosine biosynthetic process"/>
    <property type="evidence" value="ECO:0007669"/>
    <property type="project" value="TreeGrafter"/>
</dbReference>
<dbReference type="InterPro" id="IPR001365">
    <property type="entry name" value="A_deaminase_dom"/>
</dbReference>
<evidence type="ECO:0000313" key="9">
    <source>
        <dbReference type="EMBL" id="KAK4798024.1"/>
    </source>
</evidence>
<evidence type="ECO:0000256" key="6">
    <source>
        <dbReference type="ARBA" id="ARBA00023080"/>
    </source>
</evidence>
<reference evidence="9 10" key="1">
    <citation type="journal article" date="2023" name="Hortic Res">
        <title>Pangenome of water caltrop reveals structural variations and asymmetric subgenome divergence after allopolyploidization.</title>
        <authorList>
            <person name="Zhang X."/>
            <person name="Chen Y."/>
            <person name="Wang L."/>
            <person name="Yuan Y."/>
            <person name="Fang M."/>
            <person name="Shi L."/>
            <person name="Lu R."/>
            <person name="Comes H.P."/>
            <person name="Ma Y."/>
            <person name="Chen Y."/>
            <person name="Huang G."/>
            <person name="Zhou Y."/>
            <person name="Zheng Z."/>
            <person name="Qiu Y."/>
        </authorList>
    </citation>
    <scope>NUCLEOTIDE SEQUENCE [LARGE SCALE GENOMIC DNA]</scope>
    <source>
        <strain evidence="9">F231</strain>
    </source>
</reference>
<gene>
    <name evidence="9" type="ORF">SAY86_030350</name>
</gene>
<comment type="similarity">
    <text evidence="2">Belongs to the metallo-dependent hydrolases superfamily. Adenosine and AMP deaminases family.</text>
</comment>
<comment type="cofactor">
    <cofactor evidence="1">
        <name>Zn(2+)</name>
        <dbReference type="ChEBI" id="CHEBI:29105"/>
    </cofactor>
</comment>
<dbReference type="Gene3D" id="3.20.20.140">
    <property type="entry name" value="Metal-dependent hydrolases"/>
    <property type="match status" value="1"/>
</dbReference>
<comment type="catalytic activity">
    <reaction evidence="7">
        <text>N(6)-methyl-AMP + H2O + H(+) = IMP + methylamine</text>
        <dbReference type="Rhea" id="RHEA:16001"/>
        <dbReference type="ChEBI" id="CHEBI:15377"/>
        <dbReference type="ChEBI" id="CHEBI:15378"/>
        <dbReference type="ChEBI" id="CHEBI:58053"/>
        <dbReference type="ChEBI" id="CHEBI:59338"/>
        <dbReference type="ChEBI" id="CHEBI:144842"/>
    </reaction>
    <physiologicalReaction direction="left-to-right" evidence="7">
        <dbReference type="Rhea" id="RHEA:16002"/>
    </physiologicalReaction>
</comment>
<keyword evidence="4" id="KW-0378">Hydrolase</keyword>
<organism evidence="9 10">
    <name type="scientific">Trapa natans</name>
    <name type="common">Water chestnut</name>
    <dbReference type="NCBI Taxonomy" id="22666"/>
    <lineage>
        <taxon>Eukaryota</taxon>
        <taxon>Viridiplantae</taxon>
        <taxon>Streptophyta</taxon>
        <taxon>Embryophyta</taxon>
        <taxon>Tracheophyta</taxon>
        <taxon>Spermatophyta</taxon>
        <taxon>Magnoliopsida</taxon>
        <taxon>eudicotyledons</taxon>
        <taxon>Gunneridae</taxon>
        <taxon>Pentapetalae</taxon>
        <taxon>rosids</taxon>
        <taxon>malvids</taxon>
        <taxon>Myrtales</taxon>
        <taxon>Lythraceae</taxon>
        <taxon>Trapa</taxon>
    </lineage>
</organism>
<evidence type="ECO:0000256" key="5">
    <source>
        <dbReference type="ARBA" id="ARBA00022833"/>
    </source>
</evidence>
<dbReference type="SUPFAM" id="SSF51556">
    <property type="entry name" value="Metallo-dependent hydrolases"/>
    <property type="match status" value="1"/>
</dbReference>
<comment type="caution">
    <text evidence="9">The sequence shown here is derived from an EMBL/GenBank/DDBJ whole genome shotgun (WGS) entry which is preliminary data.</text>
</comment>
<dbReference type="GO" id="GO:0004000">
    <property type="term" value="F:adenosine deaminase activity"/>
    <property type="evidence" value="ECO:0007669"/>
    <property type="project" value="TreeGrafter"/>
</dbReference>
<protein>
    <recommendedName>
        <fullName evidence="8">Adenosine deaminase domain-containing protein</fullName>
    </recommendedName>
</protein>
<keyword evidence="5" id="KW-0862">Zinc</keyword>
<sequence>MESWVSMPKVELHAHLNGSIRDSTLLELARGLGEKGAIVFSEVEQVILKNQSTVTRITKEVVEDFASENVVYLELRTTPKNNDSIGMTKRSYMEAVIKGLRAVTTVDVDFGCHEMESDASDVCIGSPGKKIYIRLLLSIDRRESTASAMETVKLAMEMKELGVVGIDLSGHPLVGEWITFLPALQFAREQGLSITVHCGEVPNPEEVQAMLDFHPGRIGHACFLDEEHWNTVKASKIPVEICLSSNIMTERIPSLDVHHFADLYNEKHPVVLCTDDPGVFSTSLSKEYSLAASTFGIGKKEMLLLAKDAVESIFSGEEVKRELRQIFDSALKEL</sequence>
<evidence type="ECO:0000256" key="1">
    <source>
        <dbReference type="ARBA" id="ARBA00001947"/>
    </source>
</evidence>
<dbReference type="EMBL" id="JAXQNO010000005">
    <property type="protein sequence ID" value="KAK4798024.1"/>
    <property type="molecule type" value="Genomic_DNA"/>
</dbReference>
<dbReference type="FunFam" id="3.20.20.140:FF:000050">
    <property type="entry name" value="Adenosine/AMP deaminase family protein"/>
    <property type="match status" value="1"/>
</dbReference>
<dbReference type="AlphaFoldDB" id="A0AAN7M3L9"/>
<feature type="domain" description="Adenosine deaminase" evidence="8">
    <location>
        <begin position="45"/>
        <end position="325"/>
    </location>
</feature>
<evidence type="ECO:0000256" key="4">
    <source>
        <dbReference type="ARBA" id="ARBA00022801"/>
    </source>
</evidence>